<keyword evidence="2" id="KW-1185">Reference proteome</keyword>
<reference evidence="2" key="1">
    <citation type="journal article" date="2022" name="Mol. Ecol. Resour.">
        <title>The genomes of chicory, endive, great burdock and yacon provide insights into Asteraceae palaeo-polyploidization history and plant inulin production.</title>
        <authorList>
            <person name="Fan W."/>
            <person name="Wang S."/>
            <person name="Wang H."/>
            <person name="Wang A."/>
            <person name="Jiang F."/>
            <person name="Liu H."/>
            <person name="Zhao H."/>
            <person name="Xu D."/>
            <person name="Zhang Y."/>
        </authorList>
    </citation>
    <scope>NUCLEOTIDE SEQUENCE [LARGE SCALE GENOMIC DNA]</scope>
    <source>
        <strain evidence="2">cv. Yunnan</strain>
    </source>
</reference>
<proteinExistence type="predicted"/>
<dbReference type="Proteomes" id="UP001056120">
    <property type="component" value="Linkage Group LG25"/>
</dbReference>
<sequence length="963" mass="106643">MNSKLPIILLSSSSSSHIYFLSYGIVIFLTFTAISASFEVGNETDHQALLKIKSMITQDPYGALASWNNSLHFCNWTGVTCGKRHKRVTRVALERQDLEGSLSPHIGNLSFLRGIYLSINNFQGTIPHEIDRLFRLRVLALDVNKFNGIIPANISQCSNLQVLALSRNELVGSIPKEIGFLTKLTFLSLGDNKLKGGIPPSLGNITSMEVFSIVRNPLGGNIPHTLGNWKSLKLFYSARCNLSRTIPHSLYNLSLLTNFSLSDNQLSGSLPRVITLPRLTFLQFWGNQLTGSIPPSISNCSKLRGIEMNKNKFHGKLAIDFAKLKDIFVIRLGDNHFGSTEADEMRFIDSLKNCSILEELGLNDCMFQGVLPKSIGNLSDQLYYLTLAGNKLQGNLPTSIGNLIGLMALYLGGNQFIGNIPSTIGNLQKLEVVYLYENRLSGPIPDAMGNLSSLLTLSLFSNMLEEYIPSSLGNCQRLLELYLDNNNLNGKIPTQLLQLSSLSKMLDLSKNNLSGSLPIEVGDLKMLSNLDISHNNLSGEIPTSLSACASLLSLSLEGNSFQGLIPPSLSSLKALVELDLSDNNLSRQIPQFLEKLEYLNLSYNDFEGKVPMLGVFANASAFSISRNNRLCGGIVELGLPKCKETNKHKRKFPLFVIIIMIACTVITITCLTYAWCKKKRRSQPSQSSRRELFIQVSYNQLLKATDGFSEANLIGNGGFSSVYKGILDEDDKKCVAVKVLHLQNRGAQRSFLRECEAWQNIRHRNLLKIITSCSTVDFKGNDFKALVYEFMPNGSLHDWLLSSETTSMLNLLQRINILKDVACALDYMHNHCVPIVIHGDLKPSNILLDDDMVAHVGDFGLTRFLGTTPNQNSSTEIRGTIGYAPPVWSWSDMSCSGDVYSFGILILEVMTGKSPTDDIFNEGLNLHKFASTALPDHVTDIIDVNILNVYQENDIFAKHEEAI</sequence>
<evidence type="ECO:0000313" key="2">
    <source>
        <dbReference type="Proteomes" id="UP001056120"/>
    </source>
</evidence>
<accession>A0ACB9AAH9</accession>
<comment type="caution">
    <text evidence="1">The sequence shown here is derived from an EMBL/GenBank/DDBJ whole genome shotgun (WGS) entry which is preliminary data.</text>
</comment>
<gene>
    <name evidence="1" type="ORF">L1987_75667</name>
</gene>
<dbReference type="EMBL" id="CM042042">
    <property type="protein sequence ID" value="KAI3705430.1"/>
    <property type="molecule type" value="Genomic_DNA"/>
</dbReference>
<evidence type="ECO:0000313" key="1">
    <source>
        <dbReference type="EMBL" id="KAI3705430.1"/>
    </source>
</evidence>
<reference evidence="1 2" key="2">
    <citation type="journal article" date="2022" name="Mol. Ecol. Resour.">
        <title>The genomes of chicory, endive, great burdock and yacon provide insights into Asteraceae paleo-polyploidization history and plant inulin production.</title>
        <authorList>
            <person name="Fan W."/>
            <person name="Wang S."/>
            <person name="Wang H."/>
            <person name="Wang A."/>
            <person name="Jiang F."/>
            <person name="Liu H."/>
            <person name="Zhao H."/>
            <person name="Xu D."/>
            <person name="Zhang Y."/>
        </authorList>
    </citation>
    <scope>NUCLEOTIDE SEQUENCE [LARGE SCALE GENOMIC DNA]</scope>
    <source>
        <strain evidence="2">cv. Yunnan</strain>
        <tissue evidence="1">Leaves</tissue>
    </source>
</reference>
<protein>
    <submittedName>
        <fullName evidence="1">Uncharacterized protein</fullName>
    </submittedName>
</protein>
<organism evidence="1 2">
    <name type="scientific">Smallanthus sonchifolius</name>
    <dbReference type="NCBI Taxonomy" id="185202"/>
    <lineage>
        <taxon>Eukaryota</taxon>
        <taxon>Viridiplantae</taxon>
        <taxon>Streptophyta</taxon>
        <taxon>Embryophyta</taxon>
        <taxon>Tracheophyta</taxon>
        <taxon>Spermatophyta</taxon>
        <taxon>Magnoliopsida</taxon>
        <taxon>eudicotyledons</taxon>
        <taxon>Gunneridae</taxon>
        <taxon>Pentapetalae</taxon>
        <taxon>asterids</taxon>
        <taxon>campanulids</taxon>
        <taxon>Asterales</taxon>
        <taxon>Asteraceae</taxon>
        <taxon>Asteroideae</taxon>
        <taxon>Heliantheae alliance</taxon>
        <taxon>Millerieae</taxon>
        <taxon>Smallanthus</taxon>
    </lineage>
</organism>
<name>A0ACB9AAH9_9ASTR</name>